<evidence type="ECO:0000256" key="4">
    <source>
        <dbReference type="ARBA" id="ARBA00022452"/>
    </source>
</evidence>
<keyword evidence="10" id="KW-0998">Cell outer membrane</keyword>
<dbReference type="AlphaFoldDB" id="A0A2S5SVR3"/>
<keyword evidence="9" id="KW-0472">Membrane</keyword>
<dbReference type="GO" id="GO:0015288">
    <property type="term" value="F:porin activity"/>
    <property type="evidence" value="ECO:0007669"/>
    <property type="project" value="UniProtKB-KW"/>
</dbReference>
<keyword evidence="3" id="KW-0813">Transport</keyword>
<evidence type="ECO:0000256" key="11">
    <source>
        <dbReference type="SAM" id="SignalP"/>
    </source>
</evidence>
<dbReference type="InterPro" id="IPR050298">
    <property type="entry name" value="Gram-neg_bact_OMP"/>
</dbReference>
<dbReference type="CDD" id="cd00342">
    <property type="entry name" value="gram_neg_porins"/>
    <property type="match status" value="1"/>
</dbReference>
<gene>
    <name evidence="13" type="ORF">C1704_08360</name>
</gene>
<sequence>MKKSLLALAVLGTLAGAAAAQSSVTLYGRVDLSLARNLGTDYMVMQNGSGSRLGVRGVEDLGGGLKAVFNIEHRFAADVGNTGTNNNAANAATTPMWNGRSIVGLQGGFGEVRFGREYTTNFLYVQLAADPWGYDTVAANGSLGGAIDTVRSNNSITYSSPTVGGFRGHFQWVMDETPGNDTNGSYNLALTYGAGPLNVGFGRIDRDDVAEWNILTAAYDFGAFKLIGAYGFGKIDATDVKHRDYHIAATAPIGGGEFRASYNKLETRNPSSDVSSKFGLGYHYNMSKRTTLYADYARDGELTDNKWGFDVGIKHNF</sequence>
<protein>
    <recommendedName>
        <fullName evidence="12">Porin domain-containing protein</fullName>
    </recommendedName>
</protein>
<dbReference type="InterPro" id="IPR023614">
    <property type="entry name" value="Porin_dom_sf"/>
</dbReference>
<dbReference type="InterPro" id="IPR033900">
    <property type="entry name" value="Gram_neg_porin_domain"/>
</dbReference>
<dbReference type="RefSeq" id="WP_104302266.1">
    <property type="nucleotide sequence ID" value="NZ_PSNX01000006.1"/>
</dbReference>
<dbReference type="Proteomes" id="UP000238605">
    <property type="component" value="Unassembled WGS sequence"/>
</dbReference>
<dbReference type="OrthoDB" id="6975458at2"/>
<keyword evidence="7" id="KW-0406">Ion transport</keyword>
<reference evidence="13 14" key="1">
    <citation type="submission" date="2018-02" db="EMBL/GenBank/DDBJ databases">
        <title>Reclassifiation of [Polyangium] brachysporum DSM 7029 as Guopingzhaonella breviflexa gen. nov., sp. nov., a member of the family Comamonadaceae.</title>
        <authorList>
            <person name="Tang B."/>
        </authorList>
    </citation>
    <scope>NUCLEOTIDE SEQUENCE [LARGE SCALE GENOMIC DNA]</scope>
    <source>
        <strain evidence="13 14">BCRC 80649</strain>
    </source>
</reference>
<dbReference type="GO" id="GO:0009279">
    <property type="term" value="C:cell outer membrane"/>
    <property type="evidence" value="ECO:0007669"/>
    <property type="project" value="UniProtKB-SubCell"/>
</dbReference>
<name>A0A2S5SVR3_9BURK</name>
<dbReference type="EMBL" id="PSNX01000006">
    <property type="protein sequence ID" value="PPE66667.1"/>
    <property type="molecule type" value="Genomic_DNA"/>
</dbReference>
<organism evidence="13 14">
    <name type="scientific">Caldimonas caldifontis</name>
    <dbReference type="NCBI Taxonomy" id="1452508"/>
    <lineage>
        <taxon>Bacteria</taxon>
        <taxon>Pseudomonadati</taxon>
        <taxon>Pseudomonadota</taxon>
        <taxon>Betaproteobacteria</taxon>
        <taxon>Burkholderiales</taxon>
        <taxon>Sphaerotilaceae</taxon>
        <taxon>Caldimonas</taxon>
    </lineage>
</organism>
<proteinExistence type="predicted"/>
<evidence type="ECO:0000256" key="3">
    <source>
        <dbReference type="ARBA" id="ARBA00022448"/>
    </source>
</evidence>
<keyword evidence="8" id="KW-0626">Porin</keyword>
<comment type="subunit">
    <text evidence="2">Homotrimer.</text>
</comment>
<evidence type="ECO:0000256" key="2">
    <source>
        <dbReference type="ARBA" id="ARBA00011233"/>
    </source>
</evidence>
<evidence type="ECO:0000313" key="14">
    <source>
        <dbReference type="Proteomes" id="UP000238605"/>
    </source>
</evidence>
<dbReference type="Gene3D" id="2.40.160.10">
    <property type="entry name" value="Porin"/>
    <property type="match status" value="1"/>
</dbReference>
<evidence type="ECO:0000256" key="7">
    <source>
        <dbReference type="ARBA" id="ARBA00023065"/>
    </source>
</evidence>
<comment type="subcellular location">
    <subcellularLocation>
        <location evidence="1">Cell outer membrane</location>
        <topology evidence="1">Multi-pass membrane protein</topology>
    </subcellularLocation>
</comment>
<evidence type="ECO:0000256" key="1">
    <source>
        <dbReference type="ARBA" id="ARBA00004571"/>
    </source>
</evidence>
<feature type="domain" description="Porin" evidence="12">
    <location>
        <begin position="7"/>
        <end position="299"/>
    </location>
</feature>
<dbReference type="GO" id="GO:0006811">
    <property type="term" value="P:monoatomic ion transport"/>
    <property type="evidence" value="ECO:0007669"/>
    <property type="project" value="UniProtKB-KW"/>
</dbReference>
<dbReference type="GO" id="GO:0046930">
    <property type="term" value="C:pore complex"/>
    <property type="evidence" value="ECO:0007669"/>
    <property type="project" value="UniProtKB-KW"/>
</dbReference>
<keyword evidence="6 11" id="KW-0732">Signal</keyword>
<feature type="signal peptide" evidence="11">
    <location>
        <begin position="1"/>
        <end position="20"/>
    </location>
</feature>
<dbReference type="PANTHER" id="PTHR34501:SF9">
    <property type="entry name" value="MAJOR OUTER MEMBRANE PROTEIN P.IA"/>
    <property type="match status" value="1"/>
</dbReference>
<comment type="caution">
    <text evidence="13">The sequence shown here is derived from an EMBL/GenBank/DDBJ whole genome shotgun (WGS) entry which is preliminary data.</text>
</comment>
<evidence type="ECO:0000259" key="12">
    <source>
        <dbReference type="Pfam" id="PF13609"/>
    </source>
</evidence>
<dbReference type="PANTHER" id="PTHR34501">
    <property type="entry name" value="PROTEIN YDDL-RELATED"/>
    <property type="match status" value="1"/>
</dbReference>
<keyword evidence="14" id="KW-1185">Reference proteome</keyword>
<dbReference type="Pfam" id="PF13609">
    <property type="entry name" value="Porin_4"/>
    <property type="match status" value="1"/>
</dbReference>
<feature type="chain" id="PRO_5015521992" description="Porin domain-containing protein" evidence="11">
    <location>
        <begin position="21"/>
        <end position="317"/>
    </location>
</feature>
<evidence type="ECO:0000313" key="13">
    <source>
        <dbReference type="EMBL" id="PPE66667.1"/>
    </source>
</evidence>
<accession>A0A2S5SVR3</accession>
<evidence type="ECO:0000256" key="6">
    <source>
        <dbReference type="ARBA" id="ARBA00022729"/>
    </source>
</evidence>
<dbReference type="SUPFAM" id="SSF56935">
    <property type="entry name" value="Porins"/>
    <property type="match status" value="1"/>
</dbReference>
<evidence type="ECO:0000256" key="8">
    <source>
        <dbReference type="ARBA" id="ARBA00023114"/>
    </source>
</evidence>
<keyword evidence="5" id="KW-0812">Transmembrane</keyword>
<keyword evidence="4" id="KW-1134">Transmembrane beta strand</keyword>
<evidence type="ECO:0000256" key="10">
    <source>
        <dbReference type="ARBA" id="ARBA00023237"/>
    </source>
</evidence>
<evidence type="ECO:0000256" key="9">
    <source>
        <dbReference type="ARBA" id="ARBA00023136"/>
    </source>
</evidence>
<evidence type="ECO:0000256" key="5">
    <source>
        <dbReference type="ARBA" id="ARBA00022692"/>
    </source>
</evidence>